<feature type="disulfide bond" evidence="9">
    <location>
        <begin position="209"/>
        <end position="219"/>
    </location>
</feature>
<dbReference type="InterPro" id="IPR001190">
    <property type="entry name" value="SRCR"/>
</dbReference>
<feature type="region of interest" description="Disordered" evidence="10">
    <location>
        <begin position="831"/>
        <end position="911"/>
    </location>
</feature>
<evidence type="ECO:0000256" key="10">
    <source>
        <dbReference type="SAM" id="MobiDB-lite"/>
    </source>
</evidence>
<organism evidence="13 14">
    <name type="scientific">Stichopus japonicus</name>
    <name type="common">Sea cucumber</name>
    <dbReference type="NCBI Taxonomy" id="307972"/>
    <lineage>
        <taxon>Eukaryota</taxon>
        <taxon>Metazoa</taxon>
        <taxon>Echinodermata</taxon>
        <taxon>Eleutherozoa</taxon>
        <taxon>Echinozoa</taxon>
        <taxon>Holothuroidea</taxon>
        <taxon>Aspidochirotacea</taxon>
        <taxon>Aspidochirotida</taxon>
        <taxon>Stichopodidae</taxon>
        <taxon>Apostichopus</taxon>
    </lineage>
</organism>
<dbReference type="FunFam" id="3.10.250.10:FF:000001">
    <property type="entry name" value="Lysyl oxidase 4 isoform X1"/>
    <property type="match status" value="2"/>
</dbReference>
<keyword evidence="14" id="KW-1185">Reference proteome</keyword>
<feature type="disulfide bond" evidence="9">
    <location>
        <begin position="97"/>
        <end position="107"/>
    </location>
</feature>
<feature type="disulfide bond" evidence="9">
    <location>
        <begin position="399"/>
        <end position="460"/>
    </location>
</feature>
<evidence type="ECO:0000256" key="11">
    <source>
        <dbReference type="SAM" id="Phobius"/>
    </source>
</evidence>
<feature type="disulfide bond" evidence="9">
    <location>
        <begin position="386"/>
        <end position="450"/>
    </location>
</feature>
<comment type="subcellular location">
    <subcellularLocation>
        <location evidence="1">Membrane</location>
        <topology evidence="1">Single-pass membrane protein</topology>
    </subcellularLocation>
</comment>
<evidence type="ECO:0000256" key="5">
    <source>
        <dbReference type="ARBA" id="ARBA00022989"/>
    </source>
</evidence>
<feature type="disulfide bond" evidence="9">
    <location>
        <begin position="289"/>
        <end position="350"/>
    </location>
</feature>
<feature type="disulfide bond" evidence="9">
    <location>
        <begin position="544"/>
        <end position="554"/>
    </location>
</feature>
<comment type="caution">
    <text evidence="13">The sequence shown here is derived from an EMBL/GenBank/DDBJ whole genome shotgun (WGS) entry which is preliminary data.</text>
</comment>
<feature type="disulfide bond" evidence="9">
    <location>
        <begin position="622"/>
        <end position="683"/>
    </location>
</feature>
<dbReference type="STRING" id="307972.A0A2G8LMV0"/>
<evidence type="ECO:0000259" key="12">
    <source>
        <dbReference type="PROSITE" id="PS50287"/>
    </source>
</evidence>
<dbReference type="SUPFAM" id="SSF56487">
    <property type="entry name" value="SRCR-like"/>
    <property type="match status" value="7"/>
</dbReference>
<proteinExistence type="predicted"/>
<keyword evidence="5 11" id="KW-1133">Transmembrane helix</keyword>
<dbReference type="EMBL" id="MRZV01000028">
    <property type="protein sequence ID" value="PIK61588.1"/>
    <property type="molecule type" value="Genomic_DNA"/>
</dbReference>
<comment type="caution">
    <text evidence="9">Lacks conserved residue(s) required for the propagation of feature annotation.</text>
</comment>
<feature type="compositionally biased region" description="Acidic residues" evidence="10">
    <location>
        <begin position="856"/>
        <end position="866"/>
    </location>
</feature>
<evidence type="ECO:0000256" key="1">
    <source>
        <dbReference type="ARBA" id="ARBA00004167"/>
    </source>
</evidence>
<dbReference type="PANTHER" id="PTHR19331">
    <property type="entry name" value="SCAVENGER RECEPTOR DOMAIN-CONTAINING"/>
    <property type="match status" value="1"/>
</dbReference>
<dbReference type="PRINTS" id="PR00258">
    <property type="entry name" value="SPERACTRCPTR"/>
</dbReference>
<feature type="disulfide bond" evidence="9">
    <location>
        <begin position="730"/>
        <end position="791"/>
    </location>
</feature>
<feature type="domain" description="SRCR" evidence="12">
    <location>
        <begin position="692"/>
        <end position="792"/>
    </location>
</feature>
<feature type="domain" description="SRCR" evidence="12">
    <location>
        <begin position="251"/>
        <end position="351"/>
    </location>
</feature>
<dbReference type="Proteomes" id="UP000230750">
    <property type="component" value="Unassembled WGS sequence"/>
</dbReference>
<evidence type="ECO:0000256" key="6">
    <source>
        <dbReference type="ARBA" id="ARBA00023136"/>
    </source>
</evidence>
<feature type="disulfide bond" evidence="9">
    <location>
        <begin position="276"/>
        <end position="340"/>
    </location>
</feature>
<gene>
    <name evidence="13" type="ORF">BSL78_01406</name>
</gene>
<keyword evidence="2 11" id="KW-0812">Transmembrane</keyword>
<evidence type="ECO:0000313" key="14">
    <source>
        <dbReference type="Proteomes" id="UP000230750"/>
    </source>
</evidence>
<feature type="disulfide bond" evidence="9">
    <location>
        <begin position="652"/>
        <end position="662"/>
    </location>
</feature>
<evidence type="ECO:0000256" key="9">
    <source>
        <dbReference type="PROSITE-ProRule" id="PRU00196"/>
    </source>
</evidence>
<dbReference type="SMART" id="SM00202">
    <property type="entry name" value="SR"/>
    <property type="match status" value="7"/>
</dbReference>
<evidence type="ECO:0000256" key="3">
    <source>
        <dbReference type="ARBA" id="ARBA00022729"/>
    </source>
</evidence>
<keyword evidence="3" id="KW-0732">Signal</keyword>
<dbReference type="InterPro" id="IPR036772">
    <property type="entry name" value="SRCR-like_dom_sf"/>
</dbReference>
<feature type="disulfide bond" evidence="9">
    <location>
        <begin position="320"/>
        <end position="330"/>
    </location>
</feature>
<dbReference type="PANTHER" id="PTHR19331:SF465">
    <property type="entry name" value="EGG PEPTIDE SPERACT RECEPTOR"/>
    <property type="match status" value="1"/>
</dbReference>
<dbReference type="Gene3D" id="3.10.250.10">
    <property type="entry name" value="SRCR-like domain"/>
    <property type="match status" value="7"/>
</dbReference>
<feature type="domain" description="SRCR" evidence="12">
    <location>
        <begin position="141"/>
        <end position="240"/>
    </location>
</feature>
<evidence type="ECO:0000256" key="7">
    <source>
        <dbReference type="ARBA" id="ARBA00023157"/>
    </source>
</evidence>
<keyword evidence="4" id="KW-0677">Repeat</keyword>
<dbReference type="GO" id="GO:0016020">
    <property type="term" value="C:membrane"/>
    <property type="evidence" value="ECO:0007669"/>
    <property type="project" value="UniProtKB-SubCell"/>
</dbReference>
<dbReference type="FunFam" id="3.10.250.10:FF:000016">
    <property type="entry name" value="Scavenger receptor cysteine-rich protein type 12"/>
    <property type="match status" value="1"/>
</dbReference>
<evidence type="ECO:0000256" key="8">
    <source>
        <dbReference type="ARBA" id="ARBA00023180"/>
    </source>
</evidence>
<feature type="domain" description="SRCR" evidence="12">
    <location>
        <begin position="581"/>
        <end position="684"/>
    </location>
</feature>
<dbReference type="Pfam" id="PF00530">
    <property type="entry name" value="SRCR"/>
    <property type="match status" value="7"/>
</dbReference>
<accession>A0A2G8LMV0</accession>
<keyword evidence="8" id="KW-0325">Glycoprotein</keyword>
<feature type="domain" description="SRCR" evidence="12">
    <location>
        <begin position="478"/>
        <end position="573"/>
    </location>
</feature>
<feature type="disulfide bond" evidence="9">
    <location>
        <begin position="430"/>
        <end position="440"/>
    </location>
</feature>
<keyword evidence="6 11" id="KW-0472">Membrane</keyword>
<evidence type="ECO:0000256" key="2">
    <source>
        <dbReference type="ARBA" id="ARBA00022692"/>
    </source>
</evidence>
<feature type="disulfide bond" evidence="9">
    <location>
        <begin position="762"/>
        <end position="772"/>
    </location>
</feature>
<evidence type="ECO:0000313" key="13">
    <source>
        <dbReference type="EMBL" id="PIK61588.1"/>
    </source>
</evidence>
<keyword evidence="7 9" id="KW-1015">Disulfide bond</keyword>
<feature type="transmembrane region" description="Helical" evidence="11">
    <location>
        <begin position="800"/>
        <end position="822"/>
    </location>
</feature>
<dbReference type="PROSITE" id="PS00420">
    <property type="entry name" value="SRCR_1"/>
    <property type="match status" value="2"/>
</dbReference>
<protein>
    <submittedName>
        <fullName evidence="13">Putative deleted in malignant brain tumors 1 protein isoform X1</fullName>
    </submittedName>
</protein>
<name>A0A2G8LMV0_STIJA</name>
<feature type="domain" description="SRCR" evidence="12">
    <location>
        <begin position="35"/>
        <end position="128"/>
    </location>
</feature>
<reference evidence="13 14" key="1">
    <citation type="journal article" date="2017" name="PLoS Biol.">
        <title>The sea cucumber genome provides insights into morphological evolution and visceral regeneration.</title>
        <authorList>
            <person name="Zhang X."/>
            <person name="Sun L."/>
            <person name="Yuan J."/>
            <person name="Sun Y."/>
            <person name="Gao Y."/>
            <person name="Zhang L."/>
            <person name="Li S."/>
            <person name="Dai H."/>
            <person name="Hamel J.F."/>
            <person name="Liu C."/>
            <person name="Yu Y."/>
            <person name="Liu S."/>
            <person name="Lin W."/>
            <person name="Guo K."/>
            <person name="Jin S."/>
            <person name="Xu P."/>
            <person name="Storey K.B."/>
            <person name="Huan P."/>
            <person name="Zhang T."/>
            <person name="Zhou Y."/>
            <person name="Zhang J."/>
            <person name="Lin C."/>
            <person name="Li X."/>
            <person name="Xing L."/>
            <person name="Huo D."/>
            <person name="Sun M."/>
            <person name="Wang L."/>
            <person name="Mercier A."/>
            <person name="Li F."/>
            <person name="Yang H."/>
            <person name="Xiang J."/>
        </authorList>
    </citation>
    <scope>NUCLEOTIDE SEQUENCE [LARGE SCALE GENOMIC DNA]</scope>
    <source>
        <strain evidence="13">Shaxun</strain>
        <tissue evidence="13">Muscle</tissue>
    </source>
</reference>
<sequence>MFGCGGCSPQPPPRLLRPWVLQHNHFLVKYALLVGRLHMKEESKSTTKMNGELFVIHTGSSKTYVICKQLGHNGVYRYGDQAYFGEGSGPIMNHIDCNGDEPNWLQCHFEGWNTTLCGHSDDAGVICSHLEPLPTPYQGSIRLIGGASNNIGRVEIFNQGEWGTICDNDWSYEDASVICRQLGFGGVDTFLGGATYGEGSGPIMGQLGCRGNEWFWQDCTYADWDTPYCGHAEDVAVFCSIAGGTPVEGGVRLAGDASEHSGRVEVYHDGEWGTICDNGWSLTETNVICKQLGYPGAIGYETGGHFGSGSGPVFLDQVKCDGSEHFITECDHTGWYTHVCSHEEDVGVRCQIPGNIEGRIRLVGHGAGAHEGTVEIYHMGQWGTICDDNWGMEEGHVVCRQLGYTKALRVFGGARAGQGSGPIFLDNVMCSGFEEKLTYCSHSGWGISNCKHTEDAGVTCQQGYTTKVENRNGDLINLRLVNGDSGFEGRLEVYTDAYGWGSICPDRWTDATAVALCRQLGFSNVEAPLAFYGDGPYSVLHISCYGDEREWQDCPHHFDPDVHCRNQVGVKCADFANEGTIRLVGGQSPVSSTKGHVEIFHDGQWGAVRTSVWDRKAAHVTCKQLGYEGGVVLGPSGFLTAEQECFFANISCEGLESMLTDCAQSGWKLDCSSAHSVDAVVQCYPPVALNTPRLYNGTSPNEGRLEVWDGDDWRRLCHDDIGTAEAEIVCKELGFISLRSLDTDNGKFGNGLTSALHHGFMCDQEEEKIGQCSRRPYYSYAYNCAGIAITCATSRLSSGALVGVALGLFALAVGILLMLLFCPKNRRENTFMEPPLPPAELPLRGSRNGDPLNRGEDEEAVPFTEEESSHLRETNDLFPPTYIALFPQRQDSSQTSPPPSYEDVTALDGSE</sequence>
<dbReference type="PROSITE" id="PS50287">
    <property type="entry name" value="SRCR_2"/>
    <property type="match status" value="7"/>
</dbReference>
<dbReference type="AlphaFoldDB" id="A0A2G8LMV0"/>
<dbReference type="OrthoDB" id="536948at2759"/>
<evidence type="ECO:0000256" key="4">
    <source>
        <dbReference type="ARBA" id="ARBA00022737"/>
    </source>
</evidence>
<dbReference type="FunFam" id="3.10.250.10:FF:000011">
    <property type="entry name" value="Scavenger receptor class A member 5"/>
    <property type="match status" value="1"/>
</dbReference>
<feature type="domain" description="SRCR" evidence="12">
    <location>
        <begin position="360"/>
        <end position="461"/>
    </location>
</feature>